<evidence type="ECO:0000256" key="1">
    <source>
        <dbReference type="ARBA" id="ARBA00022729"/>
    </source>
</evidence>
<protein>
    <submittedName>
        <fullName evidence="6">BMP family ABC transporter substrate-binding protein</fullName>
    </submittedName>
    <submittedName>
        <fullName evidence="5">Purine-binding protein BAB2_0673</fullName>
    </submittedName>
</protein>
<dbReference type="EMBL" id="CZBE01000004">
    <property type="protein sequence ID" value="CUP42363.1"/>
    <property type="molecule type" value="Genomic_DNA"/>
</dbReference>
<dbReference type="Gene3D" id="3.40.50.2300">
    <property type="match status" value="2"/>
</dbReference>
<dbReference type="RefSeq" id="WP_006876896.1">
    <property type="nucleotide sequence ID" value="NZ_CABIWA010000004.1"/>
</dbReference>
<reference evidence="5 7" key="1">
    <citation type="submission" date="2015-09" db="EMBL/GenBank/DDBJ databases">
        <authorList>
            <consortium name="Pathogen Informatics"/>
        </authorList>
    </citation>
    <scope>NUCLEOTIDE SEQUENCE [LARGE SCALE GENOMIC DNA]</scope>
    <source>
        <strain evidence="5 7">2789STDY5834939</strain>
    </source>
</reference>
<organism evidence="5 7">
    <name type="scientific">Anaerotruncus colihominis</name>
    <dbReference type="NCBI Taxonomy" id="169435"/>
    <lineage>
        <taxon>Bacteria</taxon>
        <taxon>Bacillati</taxon>
        <taxon>Bacillota</taxon>
        <taxon>Clostridia</taxon>
        <taxon>Eubacteriales</taxon>
        <taxon>Oscillospiraceae</taxon>
        <taxon>Anaerotruncus</taxon>
    </lineage>
</organism>
<evidence type="ECO:0000256" key="3">
    <source>
        <dbReference type="SAM" id="SignalP"/>
    </source>
</evidence>
<evidence type="ECO:0000256" key="2">
    <source>
        <dbReference type="SAM" id="MobiDB-lite"/>
    </source>
</evidence>
<dbReference type="CDD" id="cd19963">
    <property type="entry name" value="PBP1_BMP-like"/>
    <property type="match status" value="1"/>
</dbReference>
<keyword evidence="1 3" id="KW-0732">Signal</keyword>
<gene>
    <name evidence="6" type="ORF">B5F11_01735</name>
    <name evidence="5" type="ORF">ERS852551_00749</name>
</gene>
<feature type="domain" description="ABC transporter substrate-binding protein PnrA-like" evidence="4">
    <location>
        <begin position="81"/>
        <end position="363"/>
    </location>
</feature>
<dbReference type="Proteomes" id="UP000095765">
    <property type="component" value="Unassembled WGS sequence"/>
</dbReference>
<dbReference type="GeneID" id="72463347"/>
<accession>A0A174N147</accession>
<evidence type="ECO:0000313" key="8">
    <source>
        <dbReference type="Proteomes" id="UP000196386"/>
    </source>
</evidence>
<proteinExistence type="predicted"/>
<feature type="region of interest" description="Disordered" evidence="2">
    <location>
        <begin position="39"/>
        <end position="60"/>
    </location>
</feature>
<dbReference type="PANTHER" id="PTHR43208">
    <property type="entry name" value="ABC TRANSPORTER SUBSTRATE-BINDING PROTEIN"/>
    <property type="match status" value="1"/>
</dbReference>
<evidence type="ECO:0000313" key="7">
    <source>
        <dbReference type="Proteomes" id="UP000095765"/>
    </source>
</evidence>
<dbReference type="PANTHER" id="PTHR43208:SF1">
    <property type="entry name" value="ABC TRANSPORTER SUBSTRATE-BINDING PROTEIN"/>
    <property type="match status" value="1"/>
</dbReference>
<sequence length="412" mass="43514">MKLSKKILALLLAGAMAASAAACAGSEPAASTAGGAAASAPAASAPADGGEAAASEAAPADDWAAKVGTKTFPAIAKEDLKIGFLYVGPVGDEGYSYAHDQGRAKMAETLGLAEDQTLIVENVPEESECADQVRNLIDQGCNVIFATSFGHQDWVMEVAKEYPDVIFEHCSGFRYGENMTAYFGRMYQIRYLTGIAAGLKTESNKIGYVAAMPTAEVVRGANAFALGVKSVNPDATVEVKFTNSWYDPAGEKNVAIDLLNSGCDVIGQHVDTTAPQVAAQEKGAFAIGYNAATYDVAPQAYMTAPLWDWGSYYTAEVQKIIDGTWTSQNYWGDMKDGIVYLDELSANCAEGTQEKIDEAYAKIESGELKIFAGPISDNTGAERVPAGSEMTDAELLAFDWFVDNIVGTVPAA</sequence>
<reference evidence="6" key="3">
    <citation type="journal article" date="2018" name="BMC Genomics">
        <title>Whole genome sequencing and function prediction of 133 gut anaerobes isolated from chicken caecum in pure cultures.</title>
        <authorList>
            <person name="Medvecky M."/>
            <person name="Cejkova D."/>
            <person name="Polansky O."/>
            <person name="Karasova D."/>
            <person name="Kubasova T."/>
            <person name="Cizek A."/>
            <person name="Rychlik I."/>
        </authorList>
    </citation>
    <scope>NUCLEOTIDE SEQUENCE</scope>
    <source>
        <strain evidence="6">An175</strain>
    </source>
</reference>
<evidence type="ECO:0000259" key="4">
    <source>
        <dbReference type="Pfam" id="PF02608"/>
    </source>
</evidence>
<dbReference type="PROSITE" id="PS51257">
    <property type="entry name" value="PROKAR_LIPOPROTEIN"/>
    <property type="match status" value="1"/>
</dbReference>
<feature type="signal peptide" evidence="3">
    <location>
        <begin position="1"/>
        <end position="24"/>
    </location>
</feature>
<dbReference type="Proteomes" id="UP000196386">
    <property type="component" value="Unassembled WGS sequence"/>
</dbReference>
<dbReference type="AlphaFoldDB" id="A0A174N147"/>
<reference evidence="8" key="2">
    <citation type="submission" date="2017-04" db="EMBL/GenBank/DDBJ databases">
        <title>Function of individual gut microbiota members based on whole genome sequencing of pure cultures obtained from chicken caecum.</title>
        <authorList>
            <person name="Medvecky M."/>
            <person name="Cejkova D."/>
            <person name="Polansky O."/>
            <person name="Karasova D."/>
            <person name="Kubasova T."/>
            <person name="Cizek A."/>
            <person name="Rychlik I."/>
        </authorList>
    </citation>
    <scope>NUCLEOTIDE SEQUENCE [LARGE SCALE GENOMIC DNA]</scope>
    <source>
        <strain evidence="8">An175</strain>
    </source>
</reference>
<feature type="chain" id="PRO_5041795271" evidence="3">
    <location>
        <begin position="25"/>
        <end position="412"/>
    </location>
</feature>
<dbReference type="InterPro" id="IPR003760">
    <property type="entry name" value="PnrA-like"/>
</dbReference>
<dbReference type="OrthoDB" id="9769871at2"/>
<dbReference type="InterPro" id="IPR052910">
    <property type="entry name" value="ABC-Purine-Binding"/>
</dbReference>
<dbReference type="Pfam" id="PF02608">
    <property type="entry name" value="Bmp"/>
    <property type="match status" value="1"/>
</dbReference>
<evidence type="ECO:0000313" key="5">
    <source>
        <dbReference type="EMBL" id="CUP42363.1"/>
    </source>
</evidence>
<dbReference type="GO" id="GO:0005886">
    <property type="term" value="C:plasma membrane"/>
    <property type="evidence" value="ECO:0007669"/>
    <property type="project" value="InterPro"/>
</dbReference>
<name>A0A174N147_9FIRM</name>
<evidence type="ECO:0000313" key="6">
    <source>
        <dbReference type="EMBL" id="OUP71611.1"/>
    </source>
</evidence>
<dbReference type="EMBL" id="NFKP01000001">
    <property type="protein sequence ID" value="OUP71611.1"/>
    <property type="molecule type" value="Genomic_DNA"/>
</dbReference>